<dbReference type="InterPro" id="IPR006311">
    <property type="entry name" value="TAT_signal"/>
</dbReference>
<accession>A0ABV3DDA9</accession>
<dbReference type="EMBL" id="JBEZFP010000017">
    <property type="protein sequence ID" value="MEU8133723.1"/>
    <property type="molecule type" value="Genomic_DNA"/>
</dbReference>
<evidence type="ECO:0000256" key="2">
    <source>
        <dbReference type="SAM" id="MobiDB-lite"/>
    </source>
</evidence>
<evidence type="ECO:0000313" key="4">
    <source>
        <dbReference type="Proteomes" id="UP001551482"/>
    </source>
</evidence>
<reference evidence="3 4" key="1">
    <citation type="submission" date="2024-06" db="EMBL/GenBank/DDBJ databases">
        <title>The Natural Products Discovery Center: Release of the First 8490 Sequenced Strains for Exploring Actinobacteria Biosynthetic Diversity.</title>
        <authorList>
            <person name="Kalkreuter E."/>
            <person name="Kautsar S.A."/>
            <person name="Yang D."/>
            <person name="Bader C.D."/>
            <person name="Teijaro C.N."/>
            <person name="Fluegel L."/>
            <person name="Davis C.M."/>
            <person name="Simpson J.R."/>
            <person name="Lauterbach L."/>
            <person name="Steele A.D."/>
            <person name="Gui C."/>
            <person name="Meng S."/>
            <person name="Li G."/>
            <person name="Viehrig K."/>
            <person name="Ye F."/>
            <person name="Su P."/>
            <person name="Kiefer A.F."/>
            <person name="Nichols A."/>
            <person name="Cepeda A.J."/>
            <person name="Yan W."/>
            <person name="Fan B."/>
            <person name="Jiang Y."/>
            <person name="Adhikari A."/>
            <person name="Zheng C.-J."/>
            <person name="Schuster L."/>
            <person name="Cowan T.M."/>
            <person name="Smanski M.J."/>
            <person name="Chevrette M.G."/>
            <person name="De Carvalho L.P.S."/>
            <person name="Shen B."/>
        </authorList>
    </citation>
    <scope>NUCLEOTIDE SEQUENCE [LARGE SCALE GENOMIC DNA]</scope>
    <source>
        <strain evidence="3 4">NPDC048946</strain>
    </source>
</reference>
<dbReference type="Pfam" id="PF04371">
    <property type="entry name" value="PAD_porph"/>
    <property type="match status" value="1"/>
</dbReference>
<protein>
    <submittedName>
        <fullName evidence="3">Agmatine deiminase family protein</fullName>
    </submittedName>
</protein>
<dbReference type="SUPFAM" id="SSF55909">
    <property type="entry name" value="Pentein"/>
    <property type="match status" value="1"/>
</dbReference>
<comment type="caution">
    <text evidence="3">The sequence shown here is derived from an EMBL/GenBank/DDBJ whole genome shotgun (WGS) entry which is preliminary data.</text>
</comment>
<sequence>MHGAHRTNPSDARDPADAGPSRRSVLGAAVAGAAGLAVGGQLAWSASASAAATTLRVPCDDVPHVRTWMAWPTRSSIWGRLLSGIQDDVALIARTIARYEPVVMCAPDASSATAARAKCGSGVMVISSIPVDDLWARDTAPVFRTDGQGGRDAVGLGFNGWGNKQTHTKDALVASRIAAYTGLSFTRAGFTGEGGAIEADGDGTVMATESSLVNNNRNRGKSKAQIEAAVLAAYGASKMIWVPGVKGQDITDDHIDATSRFVRPGVVMVQVPPANRTDIWARDAREQLAILSAATDAKGRRLQVIRIDGPDRVRSTSPDFVDSYVNFHVTNSAVVMSQFGDGAKDEAARRVVAGAYPGRQVIQLNTDRIGEGGGGIHCTTMQEPTP</sequence>
<dbReference type="PANTHER" id="PTHR31377:SF0">
    <property type="entry name" value="AGMATINE DEIMINASE-RELATED"/>
    <property type="match status" value="1"/>
</dbReference>
<feature type="region of interest" description="Disordered" evidence="2">
    <location>
        <begin position="1"/>
        <end position="21"/>
    </location>
</feature>
<keyword evidence="1" id="KW-0378">Hydrolase</keyword>
<organism evidence="3 4">
    <name type="scientific">Streptodolium elevatio</name>
    <dbReference type="NCBI Taxonomy" id="3157996"/>
    <lineage>
        <taxon>Bacteria</taxon>
        <taxon>Bacillati</taxon>
        <taxon>Actinomycetota</taxon>
        <taxon>Actinomycetes</taxon>
        <taxon>Kitasatosporales</taxon>
        <taxon>Streptomycetaceae</taxon>
        <taxon>Streptodolium</taxon>
    </lineage>
</organism>
<dbReference type="InterPro" id="IPR007466">
    <property type="entry name" value="Peptidyl-Arg-deiminase_porph"/>
</dbReference>
<proteinExistence type="predicted"/>
<dbReference type="PANTHER" id="PTHR31377">
    <property type="entry name" value="AGMATINE DEIMINASE-RELATED"/>
    <property type="match status" value="1"/>
</dbReference>
<dbReference type="RefSeq" id="WP_358351692.1">
    <property type="nucleotide sequence ID" value="NZ_JBEZFP010000017.1"/>
</dbReference>
<evidence type="ECO:0000313" key="3">
    <source>
        <dbReference type="EMBL" id="MEU8133723.1"/>
    </source>
</evidence>
<keyword evidence="4" id="KW-1185">Reference proteome</keyword>
<dbReference type="Proteomes" id="UP001551482">
    <property type="component" value="Unassembled WGS sequence"/>
</dbReference>
<gene>
    <name evidence="3" type="ORF">AB0C36_09465</name>
</gene>
<name>A0ABV3DDA9_9ACTN</name>
<dbReference type="Gene3D" id="3.75.10.10">
    <property type="entry name" value="L-arginine/glycine Amidinotransferase, Chain A"/>
    <property type="match status" value="1"/>
</dbReference>
<dbReference type="PROSITE" id="PS51318">
    <property type="entry name" value="TAT"/>
    <property type="match status" value="1"/>
</dbReference>
<evidence type="ECO:0000256" key="1">
    <source>
        <dbReference type="ARBA" id="ARBA00022801"/>
    </source>
</evidence>